<name>A0A919P7S0_9CELL</name>
<accession>A0A919P7S0</accession>
<evidence type="ECO:0000259" key="1">
    <source>
        <dbReference type="Pfam" id="PF14200"/>
    </source>
</evidence>
<comment type="caution">
    <text evidence="2">The sequence shown here is derived from an EMBL/GenBank/DDBJ whole genome shotgun (WGS) entry which is preliminary data.</text>
</comment>
<feature type="domain" description="Ricin B lectin" evidence="1">
    <location>
        <begin position="12"/>
        <end position="90"/>
    </location>
</feature>
<proteinExistence type="predicted"/>
<sequence>MLSLGTSSRAQVAPGYWEVRNRQTSECLTVKDALPYHAADVRVAWCAGGVHQGWRLDPVGDEYYQVRVLHTGMCLDVAYRGTTNGSDVIQGVCQPTWKQTSYNQHWKLVAVDGHFLLVPRHAQGMCLDKDGWGDAIIWTCDANKWWQQWSFS</sequence>
<dbReference type="Pfam" id="PF14200">
    <property type="entry name" value="RicinB_lectin_2"/>
    <property type="match status" value="1"/>
</dbReference>
<gene>
    <name evidence="2" type="ORF">Cch01nite_44110</name>
</gene>
<dbReference type="PROSITE" id="PS50231">
    <property type="entry name" value="RICIN_B_LECTIN"/>
    <property type="match status" value="1"/>
</dbReference>
<dbReference type="Gene3D" id="2.80.10.50">
    <property type="match status" value="1"/>
</dbReference>
<dbReference type="EMBL" id="BONK01000022">
    <property type="protein sequence ID" value="GIG23687.1"/>
    <property type="molecule type" value="Genomic_DNA"/>
</dbReference>
<protein>
    <recommendedName>
        <fullName evidence="1">Ricin B lectin domain-containing protein</fullName>
    </recommendedName>
</protein>
<evidence type="ECO:0000313" key="2">
    <source>
        <dbReference type="EMBL" id="GIG23687.1"/>
    </source>
</evidence>
<keyword evidence="3" id="KW-1185">Reference proteome</keyword>
<dbReference type="Proteomes" id="UP000632740">
    <property type="component" value="Unassembled WGS sequence"/>
</dbReference>
<dbReference type="RefSeq" id="WP_203758683.1">
    <property type="nucleotide sequence ID" value="NZ_BONK01000022.1"/>
</dbReference>
<dbReference type="InterPro" id="IPR000772">
    <property type="entry name" value="Ricin_B_lectin"/>
</dbReference>
<reference evidence="2" key="1">
    <citation type="submission" date="2021-01" db="EMBL/GenBank/DDBJ databases">
        <title>Whole genome shotgun sequence of Cellulomonas chitinilytica NBRC 110799.</title>
        <authorList>
            <person name="Komaki H."/>
            <person name="Tamura T."/>
        </authorList>
    </citation>
    <scope>NUCLEOTIDE SEQUENCE</scope>
    <source>
        <strain evidence="2">NBRC 110799</strain>
    </source>
</reference>
<dbReference type="CDD" id="cd00161">
    <property type="entry name" value="beta-trefoil_Ricin-like"/>
    <property type="match status" value="1"/>
</dbReference>
<dbReference type="InterPro" id="IPR035992">
    <property type="entry name" value="Ricin_B-like_lectins"/>
</dbReference>
<dbReference type="SUPFAM" id="SSF50370">
    <property type="entry name" value="Ricin B-like lectins"/>
    <property type="match status" value="1"/>
</dbReference>
<evidence type="ECO:0000313" key="3">
    <source>
        <dbReference type="Proteomes" id="UP000632740"/>
    </source>
</evidence>
<dbReference type="AlphaFoldDB" id="A0A919P7S0"/>
<organism evidence="2 3">
    <name type="scientific">Cellulomonas chitinilytica</name>
    <dbReference type="NCBI Taxonomy" id="398759"/>
    <lineage>
        <taxon>Bacteria</taxon>
        <taxon>Bacillati</taxon>
        <taxon>Actinomycetota</taxon>
        <taxon>Actinomycetes</taxon>
        <taxon>Micrococcales</taxon>
        <taxon>Cellulomonadaceae</taxon>
        <taxon>Cellulomonas</taxon>
    </lineage>
</organism>